<reference evidence="2 3" key="1">
    <citation type="submission" date="2019-06" db="EMBL/GenBank/DDBJ databases">
        <authorList>
            <person name="Livingstone P."/>
            <person name="Whitworth D."/>
        </authorList>
    </citation>
    <scope>NUCLEOTIDE SEQUENCE [LARGE SCALE GENOMIC DNA]</scope>
    <source>
        <strain evidence="2 3">AM401</strain>
    </source>
</reference>
<dbReference type="RefSeq" id="WP_141645040.1">
    <property type="nucleotide sequence ID" value="NZ_VIFM01000107.1"/>
</dbReference>
<feature type="chain" id="PRO_5021982264" description="Outer membrane protein beta-barrel domain-containing protein" evidence="1">
    <location>
        <begin position="37"/>
        <end position="210"/>
    </location>
</feature>
<comment type="caution">
    <text evidence="2">The sequence shown here is derived from an EMBL/GenBank/DDBJ whole genome shotgun (WGS) entry which is preliminary data.</text>
</comment>
<gene>
    <name evidence="2" type="ORF">FJV41_24895</name>
</gene>
<dbReference type="EMBL" id="VIFM01000107">
    <property type="protein sequence ID" value="TQF13239.1"/>
    <property type="molecule type" value="Genomic_DNA"/>
</dbReference>
<dbReference type="AlphaFoldDB" id="A0A540WW70"/>
<name>A0A540WW70_9BACT</name>
<evidence type="ECO:0000313" key="2">
    <source>
        <dbReference type="EMBL" id="TQF13239.1"/>
    </source>
</evidence>
<proteinExistence type="predicted"/>
<evidence type="ECO:0008006" key="4">
    <source>
        <dbReference type="Google" id="ProtNLM"/>
    </source>
</evidence>
<feature type="signal peptide" evidence="1">
    <location>
        <begin position="1"/>
        <end position="36"/>
    </location>
</feature>
<protein>
    <recommendedName>
        <fullName evidence="4">Outer membrane protein beta-barrel domain-containing protein</fullName>
    </recommendedName>
</protein>
<dbReference type="Proteomes" id="UP000315369">
    <property type="component" value="Unassembled WGS sequence"/>
</dbReference>
<dbReference type="OrthoDB" id="5526044at2"/>
<organism evidence="2 3">
    <name type="scientific">Myxococcus llanfairpwllgwyngyllgogerychwyrndrobwllllantysiliogogogochensis</name>
    <dbReference type="NCBI Taxonomy" id="2590453"/>
    <lineage>
        <taxon>Bacteria</taxon>
        <taxon>Pseudomonadati</taxon>
        <taxon>Myxococcota</taxon>
        <taxon>Myxococcia</taxon>
        <taxon>Myxococcales</taxon>
        <taxon>Cystobacterineae</taxon>
        <taxon>Myxococcaceae</taxon>
        <taxon>Myxococcus</taxon>
    </lineage>
</organism>
<accession>A0A540WW70</accession>
<evidence type="ECO:0000313" key="3">
    <source>
        <dbReference type="Proteomes" id="UP000315369"/>
    </source>
</evidence>
<keyword evidence="1" id="KW-0732">Signal</keyword>
<evidence type="ECO:0000256" key="1">
    <source>
        <dbReference type="SAM" id="SignalP"/>
    </source>
</evidence>
<keyword evidence="3" id="KW-1185">Reference proteome</keyword>
<sequence length="210" mass="22257">MTMATPSTRRRAASLRRHGTALACLVAVATGAAAHAQEETAGAEPYRLGLLVDAGAPHGIGVSAVFKPLPWLRLQAGPTTNTLSLGFRGGLSLLPMQTFISPSINVEGGHYFGSDYNDVVDWLGATPTSATSAIRDISYDYVAGSVGLEIGAANRFNFFLHLGLSYVRMGVDDASALIEDATDESDITARNLTVRATIPSVKVGFLFYFF</sequence>